<dbReference type="HAMAP" id="MF_00911">
    <property type="entry name" value="FtsQ_subfam"/>
    <property type="match status" value="1"/>
</dbReference>
<evidence type="ECO:0000256" key="9">
    <source>
        <dbReference type="HAMAP-Rule" id="MF_00911"/>
    </source>
</evidence>
<dbReference type="PROSITE" id="PS51779">
    <property type="entry name" value="POTRA"/>
    <property type="match status" value="1"/>
</dbReference>
<evidence type="ECO:0000313" key="11">
    <source>
        <dbReference type="EMBL" id="MBO1928046.1"/>
    </source>
</evidence>
<keyword evidence="8 9" id="KW-0131">Cell cycle</keyword>
<dbReference type="Pfam" id="PF03799">
    <property type="entry name" value="FtsQ_DivIB_C"/>
    <property type="match status" value="1"/>
</dbReference>
<comment type="function">
    <text evidence="9">Essential cell division protein. May link together the upstream cell division proteins, which are predominantly cytoplasmic, with the downstream cell division proteins, which are predominantly periplasmic. May control correct divisome assembly.</text>
</comment>
<dbReference type="GO" id="GO:0051301">
    <property type="term" value="P:cell division"/>
    <property type="evidence" value="ECO:0007669"/>
    <property type="project" value="UniProtKB-KW"/>
</dbReference>
<sequence length="262" mass="29990">MSRKTAELELDSFSAKEEKPLQENGPSKLPKVAFWLLVVTGLVILLAWILLPNKPAANWFSKSITDYQIVSNSGLNEVSPDDIGEIMQDYMGASFWEVPIEVIQGRLNQLDWVVKSEVSRVWPSSLKIHIFEQRPLARWGEAGLINQNGQVFFPYSLKGYENYMILDGELKESHKVLARFQELQPMFDDNGFVIIGLAHKAGDIWRVELANQQELIFKEADWQTKLRQFFLAYAKLTDQVRNSAQTFDLRYSNGFVIGKKSS</sequence>
<dbReference type="RefSeq" id="WP_208150659.1">
    <property type="nucleotide sequence ID" value="NZ_JAGETV010000024.1"/>
</dbReference>
<keyword evidence="6 9" id="KW-1133">Transmembrane helix</keyword>
<dbReference type="InterPro" id="IPR026579">
    <property type="entry name" value="FtsQ"/>
</dbReference>
<dbReference type="PANTHER" id="PTHR35851:SF1">
    <property type="entry name" value="CELL DIVISION PROTEIN FTSQ"/>
    <property type="match status" value="1"/>
</dbReference>
<dbReference type="Gene3D" id="3.10.20.310">
    <property type="entry name" value="membrane protein fhac"/>
    <property type="match status" value="1"/>
</dbReference>
<evidence type="ECO:0000256" key="5">
    <source>
        <dbReference type="ARBA" id="ARBA00022692"/>
    </source>
</evidence>
<feature type="transmembrane region" description="Helical" evidence="9">
    <location>
        <begin position="32"/>
        <end position="51"/>
    </location>
</feature>
<evidence type="ECO:0000256" key="2">
    <source>
        <dbReference type="ARBA" id="ARBA00022475"/>
    </source>
</evidence>
<comment type="subunit">
    <text evidence="9">Part of a complex composed of FtsB, FtsL and FtsQ.</text>
</comment>
<keyword evidence="12" id="KW-1185">Reference proteome</keyword>
<evidence type="ECO:0000256" key="1">
    <source>
        <dbReference type="ARBA" id="ARBA00004370"/>
    </source>
</evidence>
<comment type="subcellular location">
    <subcellularLocation>
        <location evidence="9">Cell inner membrane</location>
        <topology evidence="9">Single-pass type II membrane protein</topology>
    </subcellularLocation>
    <subcellularLocation>
        <location evidence="1">Membrane</location>
    </subcellularLocation>
    <text evidence="9">Localizes to the division septum.</text>
</comment>
<dbReference type="InterPro" id="IPR005548">
    <property type="entry name" value="Cell_div_FtsQ/DivIB_C"/>
</dbReference>
<organism evidence="11 12">
    <name type="scientific">Thiomicrorhabdus marina</name>
    <dbReference type="NCBI Taxonomy" id="2818442"/>
    <lineage>
        <taxon>Bacteria</taxon>
        <taxon>Pseudomonadati</taxon>
        <taxon>Pseudomonadota</taxon>
        <taxon>Gammaproteobacteria</taxon>
        <taxon>Thiotrichales</taxon>
        <taxon>Piscirickettsiaceae</taxon>
        <taxon>Thiomicrorhabdus</taxon>
    </lineage>
</organism>
<keyword evidence="3 9" id="KW-0997">Cell inner membrane</keyword>
<comment type="similarity">
    <text evidence="9">Belongs to the FtsQ/DivIB family. FtsQ subfamily.</text>
</comment>
<evidence type="ECO:0000256" key="4">
    <source>
        <dbReference type="ARBA" id="ARBA00022618"/>
    </source>
</evidence>
<evidence type="ECO:0000256" key="8">
    <source>
        <dbReference type="ARBA" id="ARBA00023306"/>
    </source>
</evidence>
<accession>A0ABS3Q6R8</accession>
<keyword evidence="5 9" id="KW-0812">Transmembrane</keyword>
<feature type="domain" description="POTRA" evidence="10">
    <location>
        <begin position="62"/>
        <end position="133"/>
    </location>
</feature>
<dbReference type="EMBL" id="JAGETV010000024">
    <property type="protein sequence ID" value="MBO1928046.1"/>
    <property type="molecule type" value="Genomic_DNA"/>
</dbReference>
<keyword evidence="4 9" id="KW-0132">Cell division</keyword>
<comment type="caution">
    <text evidence="11">The sequence shown here is derived from an EMBL/GenBank/DDBJ whole genome shotgun (WGS) entry which is preliminary data.</text>
</comment>
<proteinExistence type="inferred from homology"/>
<gene>
    <name evidence="9" type="primary">ftsQ</name>
    <name evidence="11" type="ORF">J3998_10710</name>
</gene>
<protein>
    <recommendedName>
        <fullName evidence="9">Cell division protein FtsQ</fullName>
    </recommendedName>
</protein>
<dbReference type="InterPro" id="IPR034746">
    <property type="entry name" value="POTRA"/>
</dbReference>
<keyword evidence="7 9" id="KW-0472">Membrane</keyword>
<evidence type="ECO:0000256" key="7">
    <source>
        <dbReference type="ARBA" id="ARBA00023136"/>
    </source>
</evidence>
<reference evidence="11 12" key="1">
    <citation type="submission" date="2021-03" db="EMBL/GenBank/DDBJ databases">
        <title>Thiomicrorhabdus sp.nov.,novel sulfur-oxidizing bacteria isolated from coastal sediment.</title>
        <authorList>
            <person name="Liu X."/>
        </authorList>
    </citation>
    <scope>NUCLEOTIDE SEQUENCE [LARGE SCALE GENOMIC DNA]</scope>
    <source>
        <strain evidence="11 12">6S2-11</strain>
    </source>
</reference>
<evidence type="ECO:0000256" key="3">
    <source>
        <dbReference type="ARBA" id="ARBA00022519"/>
    </source>
</evidence>
<dbReference type="Proteomes" id="UP000664835">
    <property type="component" value="Unassembled WGS sequence"/>
</dbReference>
<dbReference type="PANTHER" id="PTHR35851">
    <property type="entry name" value="CELL DIVISION PROTEIN FTSQ"/>
    <property type="match status" value="1"/>
</dbReference>
<evidence type="ECO:0000313" key="12">
    <source>
        <dbReference type="Proteomes" id="UP000664835"/>
    </source>
</evidence>
<evidence type="ECO:0000256" key="6">
    <source>
        <dbReference type="ARBA" id="ARBA00022989"/>
    </source>
</evidence>
<dbReference type="Gene3D" id="3.40.50.11690">
    <property type="entry name" value="Cell division protein FtsQ/DivIB"/>
    <property type="match status" value="1"/>
</dbReference>
<dbReference type="Pfam" id="PF08478">
    <property type="entry name" value="POTRA_1"/>
    <property type="match status" value="1"/>
</dbReference>
<evidence type="ECO:0000259" key="10">
    <source>
        <dbReference type="PROSITE" id="PS51779"/>
    </source>
</evidence>
<name>A0ABS3Q6R8_9GAMM</name>
<keyword evidence="2 9" id="KW-1003">Cell membrane</keyword>
<dbReference type="InterPro" id="IPR045335">
    <property type="entry name" value="FtsQ_C_sf"/>
</dbReference>
<dbReference type="InterPro" id="IPR013685">
    <property type="entry name" value="POTRA_FtsQ_type"/>
</dbReference>